<feature type="transmembrane region" description="Helical" evidence="5">
    <location>
        <begin position="318"/>
        <end position="337"/>
    </location>
</feature>
<evidence type="ECO:0000256" key="1">
    <source>
        <dbReference type="ARBA" id="ARBA00004141"/>
    </source>
</evidence>
<keyword evidence="3 5" id="KW-1133">Transmembrane helix</keyword>
<feature type="domain" description="GtrA/DPMS transmembrane" evidence="7">
    <location>
        <begin position="229"/>
        <end position="345"/>
    </location>
</feature>
<dbReference type="Proteomes" id="UP001223079">
    <property type="component" value="Unassembled WGS sequence"/>
</dbReference>
<reference evidence="8 9" key="1">
    <citation type="submission" date="2023-07" db="EMBL/GenBank/DDBJ databases">
        <title>Genomic Encyclopedia of Type Strains, Phase IV (KMG-IV): sequencing the most valuable type-strain genomes for metagenomic binning, comparative biology and taxonomic classification.</title>
        <authorList>
            <person name="Goeker M."/>
        </authorList>
    </citation>
    <scope>NUCLEOTIDE SEQUENCE [LARGE SCALE GENOMIC DNA]</scope>
    <source>
        <strain evidence="8 9">DSM 105143</strain>
    </source>
</reference>
<evidence type="ECO:0000256" key="3">
    <source>
        <dbReference type="ARBA" id="ARBA00022989"/>
    </source>
</evidence>
<organism evidence="8 9">
    <name type="scientific">Streptococcus moroccensis</name>
    <dbReference type="NCBI Taxonomy" id="1451356"/>
    <lineage>
        <taxon>Bacteria</taxon>
        <taxon>Bacillati</taxon>
        <taxon>Bacillota</taxon>
        <taxon>Bacilli</taxon>
        <taxon>Lactobacillales</taxon>
        <taxon>Streptococcaceae</taxon>
        <taxon>Streptococcus</taxon>
    </lineage>
</organism>
<dbReference type="InterPro" id="IPR001173">
    <property type="entry name" value="Glyco_trans_2-like"/>
</dbReference>
<evidence type="ECO:0000313" key="8">
    <source>
        <dbReference type="EMBL" id="MDQ0223232.1"/>
    </source>
</evidence>
<proteinExistence type="predicted"/>
<dbReference type="SUPFAM" id="SSF53448">
    <property type="entry name" value="Nucleotide-diphospho-sugar transferases"/>
    <property type="match status" value="1"/>
</dbReference>
<comment type="caution">
    <text evidence="8">The sequence shown here is derived from an EMBL/GenBank/DDBJ whole genome shotgun (WGS) entry which is preliminary data.</text>
</comment>
<dbReference type="Pfam" id="PF00535">
    <property type="entry name" value="Glycos_transf_2"/>
    <property type="match status" value="1"/>
</dbReference>
<protein>
    <submittedName>
        <fullName evidence="8">Glycosyltransferase involved in cell wall biosynthesis</fullName>
    </submittedName>
</protein>
<evidence type="ECO:0000259" key="6">
    <source>
        <dbReference type="Pfam" id="PF00535"/>
    </source>
</evidence>
<accession>A0ABT9YTL1</accession>
<dbReference type="InterPro" id="IPR007267">
    <property type="entry name" value="GtrA_DPMS_TM"/>
</dbReference>
<evidence type="ECO:0000256" key="5">
    <source>
        <dbReference type="SAM" id="Phobius"/>
    </source>
</evidence>
<dbReference type="Pfam" id="PF04138">
    <property type="entry name" value="GtrA_DPMS_TM"/>
    <property type="match status" value="1"/>
</dbReference>
<keyword evidence="2 5" id="KW-0812">Transmembrane</keyword>
<dbReference type="PANTHER" id="PTHR10859:SF114">
    <property type="entry name" value="DOLICHOL-PHOSPHATE MANNOSYLTRANSFERASE"/>
    <property type="match status" value="1"/>
</dbReference>
<keyword evidence="4 5" id="KW-0472">Membrane</keyword>
<dbReference type="RefSeq" id="WP_307122383.1">
    <property type="nucleotide sequence ID" value="NZ_JAUSTM010000020.1"/>
</dbReference>
<comment type="subcellular location">
    <subcellularLocation>
        <location evidence="1">Membrane</location>
        <topology evidence="1">Multi-pass membrane protein</topology>
    </subcellularLocation>
</comment>
<evidence type="ECO:0000256" key="2">
    <source>
        <dbReference type="ARBA" id="ARBA00022692"/>
    </source>
</evidence>
<dbReference type="InterPro" id="IPR029044">
    <property type="entry name" value="Nucleotide-diphossugar_trans"/>
</dbReference>
<sequence length="369" mass="41092">MSKAPIILIPSYRPDQKLVNTLKELRFISSQPIVVVDDGNTSTSEKNLFLKLSNLKDVHIVHHAENRGKGAALKTGFKYILNHFPEAVGVVTADADGQHSPSDVLKVSEQLLKTPEALVLGMREFSGDDVPFRSRFGNEVTAFIFKLSTGISCPDTQTGLRGLSRQEMIHAMAVKGDRFEYEMNQLLDSARRKTTFTRVPIETIYIDDNATSHYNPIKDSIKILSAIFKFMLASSVGTVVDLSLFFLLAGFAFPATVTGILWATVISRVISGIVNYTINVKWVFGSKNDKGTFLRYGLLFLGLMALSAILVAGTSQVFGYHFFLKLIIDTFLFIISYKVQQEFVFKPQQRLPLVKTANQIRPSITQKLG</sequence>
<feature type="transmembrane region" description="Helical" evidence="5">
    <location>
        <begin position="259"/>
        <end position="280"/>
    </location>
</feature>
<name>A0ABT9YTL1_9STRE</name>
<evidence type="ECO:0000256" key="4">
    <source>
        <dbReference type="ARBA" id="ARBA00023136"/>
    </source>
</evidence>
<feature type="domain" description="Glycosyltransferase 2-like" evidence="6">
    <location>
        <begin position="7"/>
        <end position="165"/>
    </location>
</feature>
<dbReference type="CDD" id="cd04179">
    <property type="entry name" value="DPM_DPG-synthase_like"/>
    <property type="match status" value="1"/>
</dbReference>
<evidence type="ECO:0000313" key="9">
    <source>
        <dbReference type="Proteomes" id="UP001223079"/>
    </source>
</evidence>
<gene>
    <name evidence="8" type="ORF">J2S23_001807</name>
</gene>
<dbReference type="EMBL" id="JAUSTM010000020">
    <property type="protein sequence ID" value="MDQ0223232.1"/>
    <property type="molecule type" value="Genomic_DNA"/>
</dbReference>
<feature type="transmembrane region" description="Helical" evidence="5">
    <location>
        <begin position="292"/>
        <end position="312"/>
    </location>
</feature>
<dbReference type="PANTHER" id="PTHR10859">
    <property type="entry name" value="GLYCOSYL TRANSFERASE"/>
    <property type="match status" value="1"/>
</dbReference>
<keyword evidence="9" id="KW-1185">Reference proteome</keyword>
<dbReference type="Gene3D" id="3.90.550.10">
    <property type="entry name" value="Spore Coat Polysaccharide Biosynthesis Protein SpsA, Chain A"/>
    <property type="match status" value="1"/>
</dbReference>
<evidence type="ECO:0000259" key="7">
    <source>
        <dbReference type="Pfam" id="PF04138"/>
    </source>
</evidence>